<sequence>MTAEIAVHNRYAIALAADSAASVSGDNSHKVFNNAEKLFELSRIHPVGLMIYGSAELQNFPWEVLIKTYRDRLEDEHRDTIEEYALEFIQFVGSFYSELPDAFVDNVTANLIYSQLLNAIDKIKEMEQSFIPDDEKSSPNSLLESARNWNSLLEEAPFLEGFDESDIGKTKTLASGLLERMLNNPNLYGIVLDLHTEELHRNIFDQTIKMVANTLVREYPLEQNFTGVVVAGYGEKEYFASVYAFEVYGILNGKLRYRIDKKKCANIPGSAGIIPFAQDSEVGTFINGLHPTLNTALSTMERELIELTATQVDLVLQHVSDEQLKAQLEAKIMENVENKRSEIRDDMIEKVRRVANKMTEMLEHLPKAELAYTAESLVNLTAFKRKVSNESDSVGGPIDVALISKCDGFVWVKRKHYFSSELNKNYHLKKLNAKTPYNLY</sequence>
<evidence type="ECO:0000313" key="1">
    <source>
        <dbReference type="EMBL" id="AYO13841.1"/>
    </source>
</evidence>
<dbReference type="EMBL" id="CP033137">
    <property type="protein sequence ID" value="AYO13841.1"/>
    <property type="molecule type" value="Genomic_DNA"/>
</dbReference>
<protein>
    <submittedName>
        <fullName evidence="2">Uncharacterized protein</fullName>
    </submittedName>
</protein>
<evidence type="ECO:0000313" key="3">
    <source>
        <dbReference type="Proteomes" id="UP000272136"/>
    </source>
</evidence>
<dbReference type="Proteomes" id="UP000390336">
    <property type="component" value="Chromosome 1"/>
</dbReference>
<evidence type="ECO:0000313" key="2">
    <source>
        <dbReference type="EMBL" id="QGH46515.1"/>
    </source>
</evidence>
<dbReference type="Proteomes" id="UP000272136">
    <property type="component" value="Chromosome 1"/>
</dbReference>
<organism evidence="2 4">
    <name type="scientific">Vibrio owensii</name>
    <dbReference type="NCBI Taxonomy" id="696485"/>
    <lineage>
        <taxon>Bacteria</taxon>
        <taxon>Pseudomonadati</taxon>
        <taxon>Pseudomonadota</taxon>
        <taxon>Gammaproteobacteria</taxon>
        <taxon>Vibrionales</taxon>
        <taxon>Vibrionaceae</taxon>
        <taxon>Vibrio</taxon>
    </lineage>
</organism>
<dbReference type="RefSeq" id="WP_054824467.1">
    <property type="nucleotide sequence ID" value="NZ_CP033137.1"/>
</dbReference>
<gene>
    <name evidence="2" type="ORF">APZ19_05075</name>
    <name evidence="1" type="ORF">D0812_05165</name>
</gene>
<dbReference type="EMBL" id="CP045859">
    <property type="protein sequence ID" value="QGH46515.1"/>
    <property type="molecule type" value="Genomic_DNA"/>
</dbReference>
<reference evidence="1 3" key="2">
    <citation type="submission" date="2018-10" db="EMBL/GenBank/DDBJ databases">
        <title>Whole Genome of Vibrio owensii strain 170502, isolated from Acute Hepatopancreatic Necrosis Disease (AHPND) shrimp.</title>
        <authorList>
            <person name="Yan M."/>
            <person name="Wang X."/>
            <person name="Wang Y."/>
        </authorList>
    </citation>
    <scope>NUCLEOTIDE SEQUENCE [LARGE SCALE GENOMIC DNA]</scope>
    <source>
        <strain evidence="1 3">1700302</strain>
    </source>
</reference>
<accession>A0AAP9GAL0</accession>
<keyword evidence="3" id="KW-1185">Reference proteome</keyword>
<proteinExistence type="predicted"/>
<name>A0AAP9GAL0_9VIBR</name>
<dbReference type="AlphaFoldDB" id="A0AAP9GAL0"/>
<reference evidence="2 4" key="1">
    <citation type="journal article" date="2015" name="Genome Announc.">
        <title>Draft Genome Sequence of Vibrio owensii Strain SH-14, Which Causes Shrimp Acute Hepatopancreatic Necrosis Disease.</title>
        <authorList>
            <person name="Liu L."/>
            <person name="Xiao J."/>
            <person name="Xia X."/>
            <person name="Pan Y."/>
            <person name="Yan S."/>
            <person name="Wang Y."/>
        </authorList>
    </citation>
    <scope>NUCLEOTIDE SEQUENCE [LARGE SCALE GENOMIC DNA]</scope>
    <source>
        <strain evidence="2 4">SH14</strain>
    </source>
</reference>
<reference evidence="2" key="3">
    <citation type="submission" date="2019-11" db="EMBL/GenBank/DDBJ databases">
        <title>Complete genome sequence of Vibrio owensii SH-14 isolated from shrimp with acute hepatopancreatic necrosis diease.</title>
        <authorList>
            <person name="Liang X."/>
            <person name="Wang Y."/>
        </authorList>
    </citation>
    <scope>NUCLEOTIDE SEQUENCE</scope>
    <source>
        <strain evidence="2">SH14</strain>
    </source>
</reference>
<evidence type="ECO:0000313" key="4">
    <source>
        <dbReference type="Proteomes" id="UP000390336"/>
    </source>
</evidence>